<dbReference type="CDD" id="cd02440">
    <property type="entry name" value="AdoMet_MTases"/>
    <property type="match status" value="1"/>
</dbReference>
<evidence type="ECO:0000259" key="1">
    <source>
        <dbReference type="Pfam" id="PF13649"/>
    </source>
</evidence>
<name>A0A4V3C627_9ACTN</name>
<keyword evidence="2" id="KW-0808">Transferase</keyword>
<dbReference type="InterPro" id="IPR029063">
    <property type="entry name" value="SAM-dependent_MTases_sf"/>
</dbReference>
<keyword evidence="2" id="KW-0489">Methyltransferase</keyword>
<keyword evidence="3" id="KW-1185">Reference proteome</keyword>
<sequence length="257" mass="27919">MGRAYIGGMAESRFDGWTAAHYARLWPELFEPSLVEATTDFLAGLAGGGAALEFGVGTGRIAIPLSRRRIPVYGIELSAAMIRELRAQPGSDAVTVSLGDFATTTVDGSFSLVYLLRNTITNLTTREEQAQAFRNAAGHLGAGGRFVIENYVPVPAESPRLFADTGQHRGVEVYDVGKQIAVSHHTWILDGEVHTYASAHRYVGTAELDDMARAAGMSLRERWADWQRGPFTDTSPAHISVWQARVDLSRPGTAEND</sequence>
<evidence type="ECO:0000313" key="2">
    <source>
        <dbReference type="EMBL" id="TDO32108.1"/>
    </source>
</evidence>
<accession>A0A4V3C627</accession>
<evidence type="ECO:0000313" key="3">
    <source>
        <dbReference type="Proteomes" id="UP000294901"/>
    </source>
</evidence>
<dbReference type="SUPFAM" id="SSF53335">
    <property type="entry name" value="S-adenosyl-L-methionine-dependent methyltransferases"/>
    <property type="match status" value="1"/>
</dbReference>
<comment type="caution">
    <text evidence="2">The sequence shown here is derived from an EMBL/GenBank/DDBJ whole genome shotgun (WGS) entry which is preliminary data.</text>
</comment>
<dbReference type="GO" id="GO:0032259">
    <property type="term" value="P:methylation"/>
    <property type="evidence" value="ECO:0007669"/>
    <property type="project" value="UniProtKB-KW"/>
</dbReference>
<organism evidence="2 3">
    <name type="scientific">Paractinoplanes brasiliensis</name>
    <dbReference type="NCBI Taxonomy" id="52695"/>
    <lineage>
        <taxon>Bacteria</taxon>
        <taxon>Bacillati</taxon>
        <taxon>Actinomycetota</taxon>
        <taxon>Actinomycetes</taxon>
        <taxon>Micromonosporales</taxon>
        <taxon>Micromonosporaceae</taxon>
        <taxon>Paractinoplanes</taxon>
    </lineage>
</organism>
<dbReference type="InterPro" id="IPR041698">
    <property type="entry name" value="Methyltransf_25"/>
</dbReference>
<proteinExistence type="predicted"/>
<gene>
    <name evidence="2" type="ORF">C8E87_7551</name>
</gene>
<feature type="domain" description="Methyltransferase" evidence="1">
    <location>
        <begin position="52"/>
        <end position="144"/>
    </location>
</feature>
<dbReference type="AlphaFoldDB" id="A0A4V3C627"/>
<reference evidence="2 3" key="1">
    <citation type="submission" date="2019-03" db="EMBL/GenBank/DDBJ databases">
        <title>Sequencing the genomes of 1000 actinobacteria strains.</title>
        <authorList>
            <person name="Klenk H.-P."/>
        </authorList>
    </citation>
    <scope>NUCLEOTIDE SEQUENCE [LARGE SCALE GENOMIC DNA]</scope>
    <source>
        <strain evidence="2 3">DSM 43805</strain>
    </source>
</reference>
<protein>
    <submittedName>
        <fullName evidence="2">Methyltransferase family protein</fullName>
    </submittedName>
</protein>
<dbReference type="Pfam" id="PF13649">
    <property type="entry name" value="Methyltransf_25"/>
    <property type="match status" value="1"/>
</dbReference>
<dbReference type="EMBL" id="SNWR01000002">
    <property type="protein sequence ID" value="TDO32108.1"/>
    <property type="molecule type" value="Genomic_DNA"/>
</dbReference>
<dbReference type="GO" id="GO:0008168">
    <property type="term" value="F:methyltransferase activity"/>
    <property type="evidence" value="ECO:0007669"/>
    <property type="project" value="UniProtKB-KW"/>
</dbReference>
<dbReference type="Proteomes" id="UP000294901">
    <property type="component" value="Unassembled WGS sequence"/>
</dbReference>
<dbReference type="Gene3D" id="3.40.50.150">
    <property type="entry name" value="Vaccinia Virus protein VP39"/>
    <property type="match status" value="1"/>
</dbReference>